<evidence type="ECO:0000256" key="7">
    <source>
        <dbReference type="ARBA" id="ARBA00023136"/>
    </source>
</evidence>
<dbReference type="InterPro" id="IPR002781">
    <property type="entry name" value="TM_pro_TauE-like"/>
</dbReference>
<dbReference type="EMBL" id="CP001821">
    <property type="protein sequence ID" value="ACZ31391.1"/>
    <property type="molecule type" value="Genomic_DNA"/>
</dbReference>
<dbReference type="GO" id="GO:0005886">
    <property type="term" value="C:plasma membrane"/>
    <property type="evidence" value="ECO:0007669"/>
    <property type="project" value="UniProtKB-SubCell"/>
</dbReference>
<keyword evidence="3" id="KW-0813">Transport</keyword>
<feature type="transmembrane region" description="Helical" evidence="8">
    <location>
        <begin position="40"/>
        <end position="57"/>
    </location>
</feature>
<dbReference type="HOGENOM" id="CLU_054750_6_0_11"/>
<evidence type="ECO:0000256" key="5">
    <source>
        <dbReference type="ARBA" id="ARBA00022692"/>
    </source>
</evidence>
<feature type="transmembrane region" description="Helical" evidence="8">
    <location>
        <begin position="93"/>
        <end position="112"/>
    </location>
</feature>
<evidence type="ECO:0000256" key="2">
    <source>
        <dbReference type="ARBA" id="ARBA00009142"/>
    </source>
</evidence>
<dbReference type="Pfam" id="PF01925">
    <property type="entry name" value="TauE"/>
    <property type="match status" value="1"/>
</dbReference>
<dbReference type="InterPro" id="IPR052017">
    <property type="entry name" value="TSUP"/>
</dbReference>
<sequence length="251" mass="25630">MLPLLLTAILVGGALQRITGMGFALVAGPFVVLMLGAERGVLLINILGATSSLLILLRVRREVDWRKFAFLAAGSVVTTPVAAVLLSGASGPALEVAVGLAVVVGMTVALLADRLRTTHRLWREGARWPTVLAGMVAGVGSVSAGVGGPPLAAYAVLDRSDPGRFAATLQPFFVVNAAGSAASKLLLTDAPLPPLDGWQWAAVAVALVAASLVGDVVAKHVPRTAVRRVLIVVAYLGGTATLMRGLGVLPG</sequence>
<evidence type="ECO:0000256" key="3">
    <source>
        <dbReference type="ARBA" id="ARBA00022448"/>
    </source>
</evidence>
<evidence type="ECO:0000313" key="9">
    <source>
        <dbReference type="EMBL" id="ACZ31391.1"/>
    </source>
</evidence>
<comment type="similarity">
    <text evidence="2 8">Belongs to the 4-toluene sulfonate uptake permease (TSUP) (TC 2.A.102) family.</text>
</comment>
<evidence type="ECO:0000256" key="4">
    <source>
        <dbReference type="ARBA" id="ARBA00022475"/>
    </source>
</evidence>
<evidence type="ECO:0000256" key="6">
    <source>
        <dbReference type="ARBA" id="ARBA00022989"/>
    </source>
</evidence>
<dbReference type="PANTHER" id="PTHR30269">
    <property type="entry name" value="TRANSMEMBRANE PROTEIN YFCA"/>
    <property type="match status" value="1"/>
</dbReference>
<comment type="subcellular location">
    <subcellularLocation>
        <location evidence="1 8">Cell membrane</location>
        <topology evidence="1 8">Multi-pass membrane protein</topology>
    </subcellularLocation>
</comment>
<proteinExistence type="inferred from homology"/>
<dbReference type="STRING" id="446471.Xcel_2375"/>
<reference evidence="9 10" key="2">
    <citation type="journal article" date="2010" name="Stand. Genomic Sci.">
        <title>Complete genome sequence of Xylanimonas cellulosilytica type strain (XIL07).</title>
        <authorList>
            <person name="Foster B."/>
            <person name="Pukall R."/>
            <person name="Abt B."/>
            <person name="Nolan M."/>
            <person name="Glavina Del Rio T."/>
            <person name="Chen F."/>
            <person name="Lucas S."/>
            <person name="Tice H."/>
            <person name="Pitluck S."/>
            <person name="Cheng J.-F."/>
            <person name="Chertkov O."/>
            <person name="Brettin T."/>
            <person name="Han C."/>
            <person name="Detter J.C."/>
            <person name="Bruce D."/>
            <person name="Goodwin L."/>
            <person name="Ivanova N."/>
            <person name="Mavromatis K."/>
            <person name="Pati A."/>
            <person name="Mikhailova N."/>
            <person name="Chen A."/>
            <person name="Palaniappan K."/>
            <person name="Land M."/>
            <person name="Hauser L."/>
            <person name="Chang Y.-J."/>
            <person name="Jeffries C.D."/>
            <person name="Chain P."/>
            <person name="Rohde M."/>
            <person name="Goeker M."/>
            <person name="Bristow J."/>
            <person name="Eisen J.A."/>
            <person name="Markowitz V."/>
            <person name="Hugenholtz P."/>
            <person name="Kyrpides N.C."/>
            <person name="Klenk H.-P."/>
            <person name="Lapidus A."/>
        </authorList>
    </citation>
    <scope>NUCLEOTIDE SEQUENCE [LARGE SCALE GENOMIC DNA]</scope>
    <source>
        <strain evidence="10">DSM 15894 / CECT 5975 / LMG 20990 / XIL07</strain>
    </source>
</reference>
<name>D1BVS2_XYLCX</name>
<feature type="transmembrane region" description="Helical" evidence="8">
    <location>
        <begin position="197"/>
        <end position="217"/>
    </location>
</feature>
<dbReference type="RefSeq" id="WP_012879133.1">
    <property type="nucleotide sequence ID" value="NC_013530.1"/>
</dbReference>
<dbReference type="OrthoDB" id="3872971at2"/>
<dbReference type="KEGG" id="xce:Xcel_2375"/>
<keyword evidence="4 8" id="KW-1003">Cell membrane</keyword>
<accession>D1BVS2</accession>
<feature type="transmembrane region" description="Helical" evidence="8">
    <location>
        <begin position="132"/>
        <end position="157"/>
    </location>
</feature>
<dbReference type="eggNOG" id="COG0730">
    <property type="taxonomic scope" value="Bacteria"/>
</dbReference>
<organism evidence="9 10">
    <name type="scientific">Xylanimonas cellulosilytica (strain DSM 15894 / JCM 12276 / CECT 5975 / KCTC 9989 / LMG 20990 / NBRC 107835 / XIL07)</name>
    <dbReference type="NCBI Taxonomy" id="446471"/>
    <lineage>
        <taxon>Bacteria</taxon>
        <taxon>Bacillati</taxon>
        <taxon>Actinomycetota</taxon>
        <taxon>Actinomycetes</taxon>
        <taxon>Micrococcales</taxon>
        <taxon>Promicromonosporaceae</taxon>
        <taxon>Xylanimonas</taxon>
    </lineage>
</organism>
<evidence type="ECO:0000256" key="8">
    <source>
        <dbReference type="RuleBase" id="RU363041"/>
    </source>
</evidence>
<keyword evidence="5 8" id="KW-0812">Transmembrane</keyword>
<protein>
    <recommendedName>
        <fullName evidence="8">Probable membrane transporter protein</fullName>
    </recommendedName>
</protein>
<keyword evidence="7 8" id="KW-0472">Membrane</keyword>
<feature type="transmembrane region" description="Helical" evidence="8">
    <location>
        <begin position="229"/>
        <end position="249"/>
    </location>
</feature>
<gene>
    <name evidence="9" type="ordered locus">Xcel_2375</name>
</gene>
<dbReference type="Proteomes" id="UP000002255">
    <property type="component" value="Chromosome"/>
</dbReference>
<dbReference type="PANTHER" id="PTHR30269:SF37">
    <property type="entry name" value="MEMBRANE TRANSPORTER PROTEIN"/>
    <property type="match status" value="1"/>
</dbReference>
<keyword evidence="10" id="KW-1185">Reference proteome</keyword>
<reference evidence="10" key="1">
    <citation type="submission" date="2009-11" db="EMBL/GenBank/DDBJ databases">
        <title>The complete chromosome of Xylanimonas cellulosilytica DSM 15894.</title>
        <authorList>
            <consortium name="US DOE Joint Genome Institute (JGI-PGF)"/>
            <person name="Lucas S."/>
            <person name="Copeland A."/>
            <person name="Lapidus A."/>
            <person name="Glavina del Rio T."/>
            <person name="Dalin E."/>
            <person name="Tice H."/>
            <person name="Bruce D."/>
            <person name="Goodwin L."/>
            <person name="Pitluck S."/>
            <person name="Kyrpides N."/>
            <person name="Mavromatis K."/>
            <person name="Ivanova N."/>
            <person name="Mikhailova N."/>
            <person name="Foster B."/>
            <person name="Clum A."/>
            <person name="Brettin T."/>
            <person name="Detter J.C."/>
            <person name="Han C."/>
            <person name="Larimer F."/>
            <person name="Land M."/>
            <person name="Hauser L."/>
            <person name="Markowitz V."/>
            <person name="Cheng J.F."/>
            <person name="Hugenholtz P."/>
            <person name="Woyke T."/>
            <person name="Wu D."/>
            <person name="Gehrich-Schroeter G."/>
            <person name="Schneider S."/>
            <person name="Pukall S.R."/>
            <person name="Klenk H.P."/>
            <person name="Eisen J.A."/>
        </authorList>
    </citation>
    <scope>NUCLEOTIDE SEQUENCE [LARGE SCALE GENOMIC DNA]</scope>
    <source>
        <strain evidence="10">DSM 15894 / CECT 5975 / LMG 20990 / XIL07</strain>
    </source>
</reference>
<feature type="transmembrane region" description="Helical" evidence="8">
    <location>
        <begin position="69"/>
        <end position="87"/>
    </location>
</feature>
<keyword evidence="6 8" id="KW-1133">Transmembrane helix</keyword>
<evidence type="ECO:0000256" key="1">
    <source>
        <dbReference type="ARBA" id="ARBA00004651"/>
    </source>
</evidence>
<dbReference type="AlphaFoldDB" id="D1BVS2"/>
<evidence type="ECO:0000313" key="10">
    <source>
        <dbReference type="Proteomes" id="UP000002255"/>
    </source>
</evidence>